<dbReference type="GO" id="GO:0016020">
    <property type="term" value="C:membrane"/>
    <property type="evidence" value="ECO:0007669"/>
    <property type="project" value="UniProtKB-SubCell"/>
</dbReference>
<keyword evidence="12 19" id="KW-0472">Membrane</keyword>
<dbReference type="Proteomes" id="UP000594261">
    <property type="component" value="Chromosome 4"/>
</dbReference>
<dbReference type="Gramene" id="QL04p000605:mrna">
    <property type="protein sequence ID" value="QL04p000605:mrna"/>
    <property type="gene ID" value="QL04p000605"/>
</dbReference>
<feature type="transmembrane region" description="Helical" evidence="19">
    <location>
        <begin position="93"/>
        <end position="118"/>
    </location>
</feature>
<dbReference type="EC" id="2.7.11.1" evidence="2"/>
<evidence type="ECO:0000256" key="2">
    <source>
        <dbReference type="ARBA" id="ARBA00012513"/>
    </source>
</evidence>
<feature type="binding site" evidence="18">
    <location>
        <position position="292"/>
    </location>
    <ligand>
        <name>ATP</name>
        <dbReference type="ChEBI" id="CHEBI:30616"/>
    </ligand>
</feature>
<protein>
    <recommendedName>
        <fullName evidence="2">non-specific serine/threonine protein kinase</fullName>
        <ecNumber evidence="2">2.7.11.1</ecNumber>
    </recommendedName>
</protein>
<dbReference type="InterPro" id="IPR001245">
    <property type="entry name" value="Ser-Thr/Tyr_kinase_cat_dom"/>
</dbReference>
<dbReference type="EMBL" id="LRBV02000004">
    <property type="status" value="NOT_ANNOTATED_CDS"/>
    <property type="molecule type" value="Genomic_DNA"/>
</dbReference>
<evidence type="ECO:0000256" key="9">
    <source>
        <dbReference type="ARBA" id="ARBA00022777"/>
    </source>
</evidence>
<keyword evidence="14" id="KW-0675">Receptor</keyword>
<evidence type="ECO:0000256" key="6">
    <source>
        <dbReference type="ARBA" id="ARBA00022692"/>
    </source>
</evidence>
<name>A0A7N2LBM3_QUELO</name>
<evidence type="ECO:0000256" key="15">
    <source>
        <dbReference type="ARBA" id="ARBA00023180"/>
    </source>
</evidence>
<accession>A0A7N2LBM3</accession>
<evidence type="ECO:0000256" key="4">
    <source>
        <dbReference type="ARBA" id="ARBA00022536"/>
    </source>
</evidence>
<evidence type="ECO:0000256" key="1">
    <source>
        <dbReference type="ARBA" id="ARBA00004479"/>
    </source>
</evidence>
<comment type="catalytic activity">
    <reaction evidence="17">
        <text>L-seryl-[protein] + ATP = O-phospho-L-seryl-[protein] + ADP + H(+)</text>
        <dbReference type="Rhea" id="RHEA:17989"/>
        <dbReference type="Rhea" id="RHEA-COMP:9863"/>
        <dbReference type="Rhea" id="RHEA-COMP:11604"/>
        <dbReference type="ChEBI" id="CHEBI:15378"/>
        <dbReference type="ChEBI" id="CHEBI:29999"/>
        <dbReference type="ChEBI" id="CHEBI:30616"/>
        <dbReference type="ChEBI" id="CHEBI:83421"/>
        <dbReference type="ChEBI" id="CHEBI:456216"/>
        <dbReference type="EC" id="2.7.11.1"/>
    </reaction>
</comment>
<evidence type="ECO:0000256" key="18">
    <source>
        <dbReference type="PROSITE-ProRule" id="PRU10141"/>
    </source>
</evidence>
<evidence type="ECO:0000256" key="17">
    <source>
        <dbReference type="ARBA" id="ARBA00048679"/>
    </source>
</evidence>
<dbReference type="InterPro" id="IPR017441">
    <property type="entry name" value="Protein_kinase_ATP_BS"/>
</dbReference>
<keyword evidence="10 18" id="KW-0067">ATP-binding</keyword>
<keyword evidence="6 19" id="KW-0812">Transmembrane</keyword>
<keyword evidence="9" id="KW-0418">Kinase</keyword>
<keyword evidence="7" id="KW-0732">Signal</keyword>
<dbReference type="Pfam" id="PF07714">
    <property type="entry name" value="PK_Tyr_Ser-Thr"/>
    <property type="match status" value="1"/>
</dbReference>
<dbReference type="PROSITE" id="PS00107">
    <property type="entry name" value="PROTEIN_KINASE_ATP"/>
    <property type="match status" value="1"/>
</dbReference>
<feature type="transmembrane region" description="Helical" evidence="19">
    <location>
        <begin position="199"/>
        <end position="228"/>
    </location>
</feature>
<dbReference type="InterPro" id="IPR011009">
    <property type="entry name" value="Kinase-like_dom_sf"/>
</dbReference>
<evidence type="ECO:0000256" key="3">
    <source>
        <dbReference type="ARBA" id="ARBA00022527"/>
    </source>
</evidence>
<dbReference type="PANTHER" id="PTHR47976">
    <property type="entry name" value="G-TYPE LECTIN S-RECEPTOR-LIKE SERINE/THREONINE-PROTEIN KINASE SD2-5"/>
    <property type="match status" value="1"/>
</dbReference>
<organism evidence="21 22">
    <name type="scientific">Quercus lobata</name>
    <name type="common">Valley oak</name>
    <dbReference type="NCBI Taxonomy" id="97700"/>
    <lineage>
        <taxon>Eukaryota</taxon>
        <taxon>Viridiplantae</taxon>
        <taxon>Streptophyta</taxon>
        <taxon>Embryophyta</taxon>
        <taxon>Tracheophyta</taxon>
        <taxon>Spermatophyta</taxon>
        <taxon>Magnoliopsida</taxon>
        <taxon>eudicotyledons</taxon>
        <taxon>Gunneridae</taxon>
        <taxon>Pentapetalae</taxon>
        <taxon>rosids</taxon>
        <taxon>fabids</taxon>
        <taxon>Fagales</taxon>
        <taxon>Fagaceae</taxon>
        <taxon>Quercus</taxon>
    </lineage>
</organism>
<evidence type="ECO:0000256" key="8">
    <source>
        <dbReference type="ARBA" id="ARBA00022741"/>
    </source>
</evidence>
<comment type="subcellular location">
    <subcellularLocation>
        <location evidence="1">Membrane</location>
        <topology evidence="1">Single-pass type I membrane protein</topology>
    </subcellularLocation>
</comment>
<feature type="domain" description="Protein kinase" evidence="20">
    <location>
        <begin position="261"/>
        <end position="331"/>
    </location>
</feature>
<keyword evidence="5" id="KW-0808">Transferase</keyword>
<keyword evidence="4" id="KW-0245">EGF-like domain</keyword>
<keyword evidence="13" id="KW-1015">Disulfide bond</keyword>
<comment type="catalytic activity">
    <reaction evidence="16">
        <text>L-threonyl-[protein] + ATP = O-phospho-L-threonyl-[protein] + ADP + H(+)</text>
        <dbReference type="Rhea" id="RHEA:46608"/>
        <dbReference type="Rhea" id="RHEA-COMP:11060"/>
        <dbReference type="Rhea" id="RHEA-COMP:11605"/>
        <dbReference type="ChEBI" id="CHEBI:15378"/>
        <dbReference type="ChEBI" id="CHEBI:30013"/>
        <dbReference type="ChEBI" id="CHEBI:30616"/>
        <dbReference type="ChEBI" id="CHEBI:61977"/>
        <dbReference type="ChEBI" id="CHEBI:456216"/>
        <dbReference type="EC" id="2.7.11.1"/>
    </reaction>
</comment>
<keyword evidence="8 18" id="KW-0547">Nucleotide-binding</keyword>
<reference evidence="21" key="2">
    <citation type="submission" date="2021-01" db="UniProtKB">
        <authorList>
            <consortium name="EnsemblPlants"/>
        </authorList>
    </citation>
    <scope>IDENTIFICATION</scope>
</reference>
<keyword evidence="22" id="KW-1185">Reference proteome</keyword>
<dbReference type="InParanoid" id="A0A7N2LBM3"/>
<evidence type="ECO:0000256" key="10">
    <source>
        <dbReference type="ARBA" id="ARBA00022840"/>
    </source>
</evidence>
<dbReference type="EnsemblPlants" id="QL04p000605:mrna">
    <property type="protein sequence ID" value="QL04p000605:mrna"/>
    <property type="gene ID" value="QL04p000605"/>
</dbReference>
<evidence type="ECO:0000256" key="16">
    <source>
        <dbReference type="ARBA" id="ARBA00047899"/>
    </source>
</evidence>
<dbReference type="PANTHER" id="PTHR47976:SF105">
    <property type="entry name" value="RECEPTOR-LIKE SERINE_THREONINE-PROTEIN KINASE"/>
    <property type="match status" value="1"/>
</dbReference>
<dbReference type="GO" id="GO:0005524">
    <property type="term" value="F:ATP binding"/>
    <property type="evidence" value="ECO:0007669"/>
    <property type="project" value="UniProtKB-UniRule"/>
</dbReference>
<dbReference type="SUPFAM" id="SSF56112">
    <property type="entry name" value="Protein kinase-like (PK-like)"/>
    <property type="match status" value="1"/>
</dbReference>
<evidence type="ECO:0000313" key="21">
    <source>
        <dbReference type="EnsemblPlants" id="QL04p000605:mrna"/>
    </source>
</evidence>
<evidence type="ECO:0000256" key="11">
    <source>
        <dbReference type="ARBA" id="ARBA00022989"/>
    </source>
</evidence>
<dbReference type="InterPro" id="IPR051343">
    <property type="entry name" value="G-type_lectin_kinases/EP1-like"/>
</dbReference>
<proteinExistence type="predicted"/>
<reference evidence="21 22" key="1">
    <citation type="journal article" date="2016" name="G3 (Bethesda)">
        <title>First Draft Assembly and Annotation of the Genome of a California Endemic Oak Quercus lobata Nee (Fagaceae).</title>
        <authorList>
            <person name="Sork V.L."/>
            <person name="Fitz-Gibbon S.T."/>
            <person name="Puiu D."/>
            <person name="Crepeau M."/>
            <person name="Gugger P.F."/>
            <person name="Sherman R."/>
            <person name="Stevens K."/>
            <person name="Langley C.H."/>
            <person name="Pellegrini M."/>
            <person name="Salzberg S.L."/>
        </authorList>
    </citation>
    <scope>NUCLEOTIDE SEQUENCE [LARGE SCALE GENOMIC DNA]</scope>
    <source>
        <strain evidence="21 22">cv. SW786</strain>
    </source>
</reference>
<dbReference type="GO" id="GO:0004674">
    <property type="term" value="F:protein serine/threonine kinase activity"/>
    <property type="evidence" value="ECO:0007669"/>
    <property type="project" value="UniProtKB-KW"/>
</dbReference>
<evidence type="ECO:0000313" key="22">
    <source>
        <dbReference type="Proteomes" id="UP000594261"/>
    </source>
</evidence>
<dbReference type="FunFam" id="3.30.200.20:FF:000059">
    <property type="entry name" value="S-receptor-like serine/threonine-protein kinase"/>
    <property type="match status" value="1"/>
</dbReference>
<keyword evidence="15" id="KW-0325">Glycoprotein</keyword>
<dbReference type="PROSITE" id="PS50011">
    <property type="entry name" value="PROTEIN_KINASE_DOM"/>
    <property type="match status" value="1"/>
</dbReference>
<evidence type="ECO:0000256" key="13">
    <source>
        <dbReference type="ARBA" id="ARBA00023157"/>
    </source>
</evidence>
<keyword evidence="11 19" id="KW-1133">Transmembrane helix</keyword>
<sequence>MVFTIWSNNSENREVSNGAMLDTGNFVMENYEGGNFSSISLATFKSRTHREIYLTLYQRVRSSGQILTMGQHLILMEFQTLCSPKAGLPTDMLLITSAWILVAILEVALVVITAYLLWKFMPTTESACKISCVDNCYCAVAIFQQPEYYNGTGRRWKKKLPLSLERPNSSAVERKVLFKKLKLNSSSQSPGLGKQNQAILILAILLGTSVFFNFFSVTAISLVVFFLWQGKLSNFSKIVPIKDLDMNLRSFTYEDLEEATGGFKEELGKGSFGTVYKGVLASSDNKYVAVRKLDKMVREDEREFETVVTVIGQTHHKNLVRLLGYCDMGED</sequence>
<evidence type="ECO:0000259" key="20">
    <source>
        <dbReference type="PROSITE" id="PS50011"/>
    </source>
</evidence>
<dbReference type="Gene3D" id="3.30.200.20">
    <property type="entry name" value="Phosphorylase Kinase, domain 1"/>
    <property type="match status" value="1"/>
</dbReference>
<dbReference type="InterPro" id="IPR000719">
    <property type="entry name" value="Prot_kinase_dom"/>
</dbReference>
<keyword evidence="3" id="KW-0723">Serine/threonine-protein kinase</keyword>
<evidence type="ECO:0000256" key="7">
    <source>
        <dbReference type="ARBA" id="ARBA00022729"/>
    </source>
</evidence>
<dbReference type="AlphaFoldDB" id="A0A7N2LBM3"/>
<evidence type="ECO:0000256" key="19">
    <source>
        <dbReference type="SAM" id="Phobius"/>
    </source>
</evidence>
<evidence type="ECO:0000256" key="5">
    <source>
        <dbReference type="ARBA" id="ARBA00022679"/>
    </source>
</evidence>
<evidence type="ECO:0000256" key="14">
    <source>
        <dbReference type="ARBA" id="ARBA00023170"/>
    </source>
</evidence>
<evidence type="ECO:0000256" key="12">
    <source>
        <dbReference type="ARBA" id="ARBA00023136"/>
    </source>
</evidence>